<evidence type="ECO:0000313" key="4">
    <source>
        <dbReference type="Proteomes" id="UP001325680"/>
    </source>
</evidence>
<dbReference type="Gene3D" id="3.40.710.10">
    <property type="entry name" value="DD-peptidase/beta-lactamase superfamily"/>
    <property type="match status" value="1"/>
</dbReference>
<dbReference type="InterPro" id="IPR012338">
    <property type="entry name" value="Beta-lactam/transpept-like"/>
</dbReference>
<name>A0ABZ0W1D7_9BACT</name>
<feature type="signal peptide" evidence="1">
    <location>
        <begin position="1"/>
        <end position="18"/>
    </location>
</feature>
<reference evidence="3 4" key="1">
    <citation type="submission" date="2023-12" db="EMBL/GenBank/DDBJ databases">
        <title>Genome sequencing and assembly of bacterial species from a model synthetic community.</title>
        <authorList>
            <person name="Hogle S.L."/>
        </authorList>
    </citation>
    <scope>NUCLEOTIDE SEQUENCE [LARGE SCALE GENOMIC DNA]</scope>
    <source>
        <strain evidence="3 4">HAMBI_3031</strain>
    </source>
</reference>
<dbReference type="SUPFAM" id="SSF56601">
    <property type="entry name" value="beta-lactamase/transpeptidase-like"/>
    <property type="match status" value="1"/>
</dbReference>
<dbReference type="Pfam" id="PF00144">
    <property type="entry name" value="Beta-lactamase"/>
    <property type="match status" value="1"/>
</dbReference>
<evidence type="ECO:0000259" key="2">
    <source>
        <dbReference type="Pfam" id="PF00144"/>
    </source>
</evidence>
<dbReference type="RefSeq" id="WP_162817939.1">
    <property type="nucleotide sequence ID" value="NZ_CP139960.1"/>
</dbReference>
<evidence type="ECO:0000256" key="1">
    <source>
        <dbReference type="SAM" id="SignalP"/>
    </source>
</evidence>
<dbReference type="EC" id="3.1.1.103" evidence="3"/>
<keyword evidence="4" id="KW-1185">Reference proteome</keyword>
<evidence type="ECO:0000313" key="3">
    <source>
        <dbReference type="EMBL" id="WQD36996.1"/>
    </source>
</evidence>
<keyword evidence="3" id="KW-0378">Hydrolase</keyword>
<sequence>MKKCFLPLLILFTQAAQAQIQTYSGKKISAVAFTQQIIAAMDSLKVPGMSVAVINKGKIVFTKGLGWADIEQKKPVTPATFFEAASLSKPAFAFFVLTLAHKGVIDLDKPLFEYLPATHIADERYKKITARMVLAHTTGLPNWSEGAPMQLEAEPGARFSYSGEAYVYLAKVIAHLKGLTLETLDALYQKEVARQAGLKDFHFVMTPAIKNKLATPYQDNKKMSDDRNRHLFDPAGGLYANAGEYAKFLCHLMKQQPVLNEMMKPVIELEKDHIIRKLFGVDAWSMGLAVIPVNNTINYWHGGNNLGYTASFMINPEKKFGYVFFTNADQCNGMKQVLENILWK</sequence>
<dbReference type="EMBL" id="CP139960">
    <property type="protein sequence ID" value="WQD36996.1"/>
    <property type="molecule type" value="Genomic_DNA"/>
</dbReference>
<dbReference type="Proteomes" id="UP001325680">
    <property type="component" value="Chromosome"/>
</dbReference>
<organism evidence="3 4">
    <name type="scientific">Niabella yanshanensis</name>
    <dbReference type="NCBI Taxonomy" id="577386"/>
    <lineage>
        <taxon>Bacteria</taxon>
        <taxon>Pseudomonadati</taxon>
        <taxon>Bacteroidota</taxon>
        <taxon>Chitinophagia</taxon>
        <taxon>Chitinophagales</taxon>
        <taxon>Chitinophagaceae</taxon>
        <taxon>Niabella</taxon>
    </lineage>
</organism>
<keyword evidence="1" id="KW-0732">Signal</keyword>
<dbReference type="InterPro" id="IPR050491">
    <property type="entry name" value="AmpC-like"/>
</dbReference>
<accession>A0ABZ0W1D7</accession>
<dbReference type="InterPro" id="IPR001466">
    <property type="entry name" value="Beta-lactam-related"/>
</dbReference>
<protein>
    <submittedName>
        <fullName evidence="3">Serine hydrolase domain-containing protein</fullName>
        <ecNumber evidence="3">3.1.1.103</ecNumber>
    </submittedName>
</protein>
<dbReference type="PANTHER" id="PTHR46825">
    <property type="entry name" value="D-ALANYL-D-ALANINE-CARBOXYPEPTIDASE/ENDOPEPTIDASE AMPH"/>
    <property type="match status" value="1"/>
</dbReference>
<dbReference type="GO" id="GO:0016787">
    <property type="term" value="F:hydrolase activity"/>
    <property type="evidence" value="ECO:0007669"/>
    <property type="project" value="UniProtKB-KW"/>
</dbReference>
<gene>
    <name evidence="3" type="ORF">U0035_15085</name>
</gene>
<proteinExistence type="predicted"/>
<feature type="chain" id="PRO_5045623973" evidence="1">
    <location>
        <begin position="19"/>
        <end position="344"/>
    </location>
</feature>
<feature type="domain" description="Beta-lactamase-related" evidence="2">
    <location>
        <begin position="35"/>
        <end position="330"/>
    </location>
</feature>
<dbReference type="PANTHER" id="PTHR46825:SF9">
    <property type="entry name" value="BETA-LACTAMASE-RELATED DOMAIN-CONTAINING PROTEIN"/>
    <property type="match status" value="1"/>
</dbReference>